<feature type="transmembrane region" description="Helical" evidence="9">
    <location>
        <begin position="235"/>
        <end position="257"/>
    </location>
</feature>
<feature type="transmembrane region" description="Helical" evidence="9">
    <location>
        <begin position="161"/>
        <end position="189"/>
    </location>
</feature>
<keyword evidence="7 9" id="KW-1133">Transmembrane helix</keyword>
<evidence type="ECO:0000313" key="12">
    <source>
        <dbReference type="Proteomes" id="UP001205612"/>
    </source>
</evidence>
<feature type="transmembrane region" description="Helical" evidence="9">
    <location>
        <begin position="332"/>
        <end position="357"/>
    </location>
</feature>
<dbReference type="RefSeq" id="WP_258776113.1">
    <property type="nucleotide sequence ID" value="NZ_JANUGP010000001.1"/>
</dbReference>
<dbReference type="InterPro" id="IPR005829">
    <property type="entry name" value="Sugar_transporter_CS"/>
</dbReference>
<dbReference type="InterPro" id="IPR020846">
    <property type="entry name" value="MFS_dom"/>
</dbReference>
<dbReference type="PANTHER" id="PTHR43528:SF1">
    <property type="entry name" value="ALPHA-KETOGLUTARATE PERMEASE"/>
    <property type="match status" value="1"/>
</dbReference>
<feature type="transmembrane region" description="Helical" evidence="9">
    <location>
        <begin position="195"/>
        <end position="214"/>
    </location>
</feature>
<feature type="transmembrane region" description="Helical" evidence="9">
    <location>
        <begin position="95"/>
        <end position="116"/>
    </location>
</feature>
<evidence type="ECO:0000256" key="9">
    <source>
        <dbReference type="SAM" id="Phobius"/>
    </source>
</evidence>
<keyword evidence="12" id="KW-1185">Reference proteome</keyword>
<name>A0ABT2AUG3_9ACTN</name>
<feature type="transmembrane region" description="Helical" evidence="9">
    <location>
        <begin position="122"/>
        <end position="149"/>
    </location>
</feature>
<sequence>MSGARAVPGSRAVPRGPAVRAVAAGSVGNLVEWYEFGVYGFLATVLAERFFAPAGGGPADALVRTYAAFALAFFFRPLGALLFGRLGDRLGRRPVLIGVVALMSGATTLIGALPAYDTAGALAPWLLTALRVVQGLAAGGEFGGAVTVLTESAPPGRRGLYGAWQSFTVALGLLGGAGVTALTATLLTADQLADWGWRLPFLLALPLGLAALWLRSGLPETSPASRAGERAAVRLGAGALVLAAARVAGWAAAGYTFLVVLPSYLQVALHADARQALLAAVPANAGFAAAILPAGLLSDRVGRRPVLLAGAVLVMVVSLPLFALLRDPGVPAAAKACALAGAGAVVGLMAGPGPALLAETFPARVRWTGLGLAYALSNALFSGCAGLLVTEAVRRTGNPDVPAYYAAAACALSAGALLARPSGREEKER</sequence>
<dbReference type="Proteomes" id="UP001205612">
    <property type="component" value="Unassembled WGS sequence"/>
</dbReference>
<dbReference type="Pfam" id="PF07690">
    <property type="entry name" value="MFS_1"/>
    <property type="match status" value="1"/>
</dbReference>
<evidence type="ECO:0000256" key="4">
    <source>
        <dbReference type="ARBA" id="ARBA00022475"/>
    </source>
</evidence>
<feature type="transmembrane region" description="Helical" evidence="9">
    <location>
        <begin position="66"/>
        <end position="83"/>
    </location>
</feature>
<dbReference type="InterPro" id="IPR036259">
    <property type="entry name" value="MFS_trans_sf"/>
</dbReference>
<dbReference type="PROSITE" id="PS50850">
    <property type="entry name" value="MFS"/>
    <property type="match status" value="1"/>
</dbReference>
<feature type="transmembrane region" description="Helical" evidence="9">
    <location>
        <begin position="369"/>
        <end position="389"/>
    </location>
</feature>
<keyword evidence="8 9" id="KW-0472">Membrane</keyword>
<dbReference type="InterPro" id="IPR051084">
    <property type="entry name" value="H+-coupled_symporters"/>
</dbReference>
<evidence type="ECO:0000256" key="7">
    <source>
        <dbReference type="ARBA" id="ARBA00022989"/>
    </source>
</evidence>
<keyword evidence="5 9" id="KW-0812">Transmembrane</keyword>
<evidence type="ECO:0000256" key="3">
    <source>
        <dbReference type="ARBA" id="ARBA00022448"/>
    </source>
</evidence>
<organism evidence="11 12">
    <name type="scientific">Streptomyces pyxinicus</name>
    <dbReference type="NCBI Taxonomy" id="2970331"/>
    <lineage>
        <taxon>Bacteria</taxon>
        <taxon>Bacillati</taxon>
        <taxon>Actinomycetota</taxon>
        <taxon>Actinomycetes</taxon>
        <taxon>Kitasatosporales</taxon>
        <taxon>Streptomycetaceae</taxon>
        <taxon>Streptomyces</taxon>
    </lineage>
</organism>
<evidence type="ECO:0000256" key="1">
    <source>
        <dbReference type="ARBA" id="ARBA00004651"/>
    </source>
</evidence>
<evidence type="ECO:0000256" key="6">
    <source>
        <dbReference type="ARBA" id="ARBA00022847"/>
    </source>
</evidence>
<proteinExistence type="inferred from homology"/>
<dbReference type="Gene3D" id="1.20.1250.20">
    <property type="entry name" value="MFS general substrate transporter like domains"/>
    <property type="match status" value="2"/>
</dbReference>
<protein>
    <submittedName>
        <fullName evidence="11">MFS transporter</fullName>
    </submittedName>
</protein>
<keyword evidence="3" id="KW-0813">Transport</keyword>
<comment type="similarity">
    <text evidence="2">Belongs to the major facilitator superfamily. Metabolite:H+ Symporter (MHS) family (TC 2.A.1.6) family.</text>
</comment>
<gene>
    <name evidence="11" type="ORF">NX794_01320</name>
</gene>
<evidence type="ECO:0000259" key="10">
    <source>
        <dbReference type="PROSITE" id="PS50850"/>
    </source>
</evidence>
<evidence type="ECO:0000256" key="8">
    <source>
        <dbReference type="ARBA" id="ARBA00023136"/>
    </source>
</evidence>
<evidence type="ECO:0000313" key="11">
    <source>
        <dbReference type="EMBL" id="MCS0599886.1"/>
    </source>
</evidence>
<feature type="transmembrane region" description="Helical" evidence="9">
    <location>
        <begin position="306"/>
        <end position="326"/>
    </location>
</feature>
<feature type="domain" description="Major facilitator superfamily (MFS) profile" evidence="10">
    <location>
        <begin position="21"/>
        <end position="426"/>
    </location>
</feature>
<feature type="transmembrane region" description="Helical" evidence="9">
    <location>
        <begin position="277"/>
        <end position="297"/>
    </location>
</feature>
<comment type="subcellular location">
    <subcellularLocation>
        <location evidence="1">Cell membrane</location>
        <topology evidence="1">Multi-pass membrane protein</topology>
    </subcellularLocation>
</comment>
<dbReference type="InterPro" id="IPR011701">
    <property type="entry name" value="MFS"/>
</dbReference>
<dbReference type="EMBL" id="JANUGP010000001">
    <property type="protein sequence ID" value="MCS0599886.1"/>
    <property type="molecule type" value="Genomic_DNA"/>
</dbReference>
<evidence type="ECO:0000256" key="5">
    <source>
        <dbReference type="ARBA" id="ARBA00022692"/>
    </source>
</evidence>
<evidence type="ECO:0000256" key="2">
    <source>
        <dbReference type="ARBA" id="ARBA00008240"/>
    </source>
</evidence>
<reference evidence="11 12" key="1">
    <citation type="submission" date="2022-08" db="EMBL/GenBank/DDBJ databases">
        <authorList>
            <person name="Somphong A."/>
            <person name="Phongsopitanun W."/>
        </authorList>
    </citation>
    <scope>NUCLEOTIDE SEQUENCE [LARGE SCALE GENOMIC DNA]</scope>
    <source>
        <strain evidence="11 12">LP11</strain>
    </source>
</reference>
<comment type="caution">
    <text evidence="11">The sequence shown here is derived from an EMBL/GenBank/DDBJ whole genome shotgun (WGS) entry which is preliminary data.</text>
</comment>
<dbReference type="InterPro" id="IPR005828">
    <property type="entry name" value="MFS_sugar_transport-like"/>
</dbReference>
<feature type="transmembrane region" description="Helical" evidence="9">
    <location>
        <begin position="401"/>
        <end position="419"/>
    </location>
</feature>
<dbReference type="PANTHER" id="PTHR43528">
    <property type="entry name" value="ALPHA-KETOGLUTARATE PERMEASE"/>
    <property type="match status" value="1"/>
</dbReference>
<dbReference type="PROSITE" id="PS00216">
    <property type="entry name" value="SUGAR_TRANSPORT_1"/>
    <property type="match status" value="1"/>
</dbReference>
<keyword evidence="6" id="KW-0769">Symport</keyword>
<dbReference type="SUPFAM" id="SSF103473">
    <property type="entry name" value="MFS general substrate transporter"/>
    <property type="match status" value="1"/>
</dbReference>
<dbReference type="Pfam" id="PF00083">
    <property type="entry name" value="Sugar_tr"/>
    <property type="match status" value="1"/>
</dbReference>
<keyword evidence="4" id="KW-1003">Cell membrane</keyword>
<accession>A0ABT2AUG3</accession>